<feature type="binding site" evidence="20">
    <location>
        <position position="181"/>
    </location>
    <ligand>
        <name>ATP</name>
        <dbReference type="ChEBI" id="CHEBI:30616"/>
    </ligand>
</feature>
<evidence type="ECO:0000256" key="6">
    <source>
        <dbReference type="ARBA" id="ARBA00022548"/>
    </source>
</evidence>
<keyword evidence="5" id="KW-0444">Lipid biosynthesis</keyword>
<evidence type="ECO:0000256" key="1">
    <source>
        <dbReference type="ARBA" id="ARBA00004514"/>
    </source>
</evidence>
<dbReference type="AlphaFoldDB" id="A0A3P8WYU0"/>
<reference evidence="21" key="3">
    <citation type="submission" date="2025-09" db="UniProtKB">
        <authorList>
            <consortium name="Ensembl"/>
        </authorList>
    </citation>
    <scope>IDENTIFICATION</scope>
</reference>
<feature type="binding site" evidence="20">
    <location>
        <position position="171"/>
    </location>
    <ligand>
        <name>ATP</name>
        <dbReference type="ChEBI" id="CHEBI:30616"/>
    </ligand>
</feature>
<evidence type="ECO:0000256" key="8">
    <source>
        <dbReference type="ARBA" id="ARBA00022741"/>
    </source>
</evidence>
<keyword evidence="16" id="KW-0753">Steroid metabolism</keyword>
<evidence type="ECO:0000256" key="15">
    <source>
        <dbReference type="ARBA" id="ARBA00023166"/>
    </source>
</evidence>
<dbReference type="PANTHER" id="PTHR13101:SF1">
    <property type="entry name" value="PHOSPHOMEVALONATE KINASE"/>
    <property type="match status" value="1"/>
</dbReference>
<keyword evidence="10" id="KW-0152">Cholesterol biosynthesis</keyword>
<comment type="catalytic activity">
    <reaction evidence="18">
        <text>(R)-5-phosphomevalonate + ATP = (R)-5-diphosphomevalonate + ADP</text>
        <dbReference type="Rhea" id="RHEA:16341"/>
        <dbReference type="ChEBI" id="CHEBI:30616"/>
        <dbReference type="ChEBI" id="CHEBI:57557"/>
        <dbReference type="ChEBI" id="CHEBI:58146"/>
        <dbReference type="ChEBI" id="CHEBI:456216"/>
        <dbReference type="EC" id="2.7.4.2"/>
    </reaction>
    <physiologicalReaction direction="left-to-right" evidence="18">
        <dbReference type="Rhea" id="RHEA:16342"/>
    </physiologicalReaction>
    <physiologicalReaction direction="right-to-left" evidence="18">
        <dbReference type="Rhea" id="RHEA:16343"/>
    </physiologicalReaction>
</comment>
<dbReference type="KEGG" id="csem:103388043"/>
<evidence type="ECO:0000256" key="13">
    <source>
        <dbReference type="ARBA" id="ARBA00023011"/>
    </source>
</evidence>
<dbReference type="CTD" id="10654"/>
<evidence type="ECO:0000256" key="7">
    <source>
        <dbReference type="ARBA" id="ARBA00022679"/>
    </source>
</evidence>
<keyword evidence="7" id="KW-0808">Transferase</keyword>
<dbReference type="InParanoid" id="A0A3P8WYU0"/>
<evidence type="ECO:0000256" key="11">
    <source>
        <dbReference type="ARBA" id="ARBA00022840"/>
    </source>
</evidence>
<accession>A0A3P8WYU0</accession>
<dbReference type="NCBIfam" id="TIGR01223">
    <property type="entry name" value="Pmev_kin_anim"/>
    <property type="match status" value="1"/>
</dbReference>
<evidence type="ECO:0000256" key="12">
    <source>
        <dbReference type="ARBA" id="ARBA00022955"/>
    </source>
</evidence>
<keyword evidence="12" id="KW-0752">Steroid biosynthesis</keyword>
<dbReference type="PANTHER" id="PTHR13101">
    <property type="entry name" value="PHOSPHOMEVALONATE KINASE"/>
    <property type="match status" value="1"/>
</dbReference>
<dbReference type="STRING" id="244447.ENSCSEP00000031919"/>
<dbReference type="InterPro" id="IPR005919">
    <property type="entry name" value="Pmev_kin_anim"/>
</dbReference>
<evidence type="ECO:0000256" key="17">
    <source>
        <dbReference type="ARBA" id="ARBA00034549"/>
    </source>
</evidence>
<dbReference type="GeneTree" id="ENSGT00390000014801"/>
<evidence type="ECO:0000256" key="10">
    <source>
        <dbReference type="ARBA" id="ARBA00022778"/>
    </source>
</evidence>
<evidence type="ECO:0000256" key="20">
    <source>
        <dbReference type="PIRSR" id="PIRSR036639-1"/>
    </source>
</evidence>
<evidence type="ECO:0000256" key="14">
    <source>
        <dbReference type="ARBA" id="ARBA00023098"/>
    </source>
</evidence>
<keyword evidence="9" id="KW-0418">Kinase</keyword>
<dbReference type="Ensembl" id="ENSCSET00000032330.1">
    <property type="protein sequence ID" value="ENSCSEP00000031919.1"/>
    <property type="gene ID" value="ENSCSEG00000020473.1"/>
</dbReference>
<sequence length="203" mass="23136">MESSPVCEPKLVLVFSGKRKSGKDYVTDLIQQRLSRDICVILRLSGPLKDQYAQEHSLDLDQLLGPGPYKEHYRKDMILWGETRRQQDPGFFCRLAIQGAKQPVWVISDARRMSDVNWFRSKFPRQTRCVRVQSSEATRAKRGWRFTAGVDDAESECGLDSNIVYDWTITNEPDAPSLDLQLQPILDVAKEASLSLISDITDC</sequence>
<dbReference type="FunFam" id="3.40.50.300:FF:001026">
    <property type="entry name" value="Phosphomevalonate kinase"/>
    <property type="match status" value="1"/>
</dbReference>
<keyword evidence="4" id="KW-0963">Cytoplasm</keyword>
<proteinExistence type="predicted"/>
<feature type="binding site" evidence="20">
    <location>
        <begin position="18"/>
        <end position="24"/>
    </location>
    <ligand>
        <name>ATP</name>
        <dbReference type="ChEBI" id="CHEBI:30616"/>
    </ligand>
</feature>
<keyword evidence="13" id="KW-0756">Sterol biosynthesis</keyword>
<evidence type="ECO:0000256" key="5">
    <source>
        <dbReference type="ARBA" id="ARBA00022516"/>
    </source>
</evidence>
<dbReference type="GO" id="GO:0004631">
    <property type="term" value="F:phosphomevalonate kinase activity"/>
    <property type="evidence" value="ECO:0007669"/>
    <property type="project" value="UniProtKB-EC"/>
</dbReference>
<dbReference type="Gene3D" id="3.40.50.300">
    <property type="entry name" value="P-loop containing nucleotide triphosphate hydrolases"/>
    <property type="match status" value="1"/>
</dbReference>
<dbReference type="GO" id="GO:0005524">
    <property type="term" value="F:ATP binding"/>
    <property type="evidence" value="ECO:0007669"/>
    <property type="project" value="UniProtKB-KW"/>
</dbReference>
<dbReference type="UniPathway" id="UPA00057">
    <property type="reaction ID" value="UER00099"/>
</dbReference>
<comment type="pathway">
    <text evidence="2">Isoprenoid biosynthesis; isopentenyl diphosphate biosynthesis via mevalonate pathway; isopentenyl diphosphate from (R)-mevalonate: step 2/3.</text>
</comment>
<dbReference type="Proteomes" id="UP000265120">
    <property type="component" value="Chromosome 13"/>
</dbReference>
<dbReference type="GO" id="GO:0006695">
    <property type="term" value="P:cholesterol biosynthetic process"/>
    <property type="evidence" value="ECO:0007669"/>
    <property type="project" value="UniProtKB-KW"/>
</dbReference>
<reference evidence="21" key="2">
    <citation type="submission" date="2025-08" db="UniProtKB">
        <authorList>
            <consortium name="Ensembl"/>
        </authorList>
    </citation>
    <scope>IDENTIFICATION</scope>
</reference>
<comment type="subcellular location">
    <subcellularLocation>
        <location evidence="1">Cytoplasm</location>
        <location evidence="1">Cytosol</location>
    </subcellularLocation>
</comment>
<name>A0A3P8WYU0_CYNSE</name>
<evidence type="ECO:0000256" key="19">
    <source>
        <dbReference type="ARBA" id="ARBA00057619"/>
    </source>
</evidence>
<evidence type="ECO:0000313" key="21">
    <source>
        <dbReference type="Ensembl" id="ENSCSEP00000031919.1"/>
    </source>
</evidence>
<dbReference type="GO" id="GO:0005829">
    <property type="term" value="C:cytosol"/>
    <property type="evidence" value="ECO:0007669"/>
    <property type="project" value="UniProtKB-SubCell"/>
</dbReference>
<dbReference type="Pfam" id="PF04275">
    <property type="entry name" value="P-mevalo_kinase"/>
    <property type="match status" value="1"/>
</dbReference>
<reference evidence="21 22" key="1">
    <citation type="journal article" date="2014" name="Nat. Genet.">
        <title>Whole-genome sequence of a flatfish provides insights into ZW sex chromosome evolution and adaptation to a benthic lifestyle.</title>
        <authorList>
            <person name="Chen S."/>
            <person name="Zhang G."/>
            <person name="Shao C."/>
            <person name="Huang Q."/>
            <person name="Liu G."/>
            <person name="Zhang P."/>
            <person name="Song W."/>
            <person name="An N."/>
            <person name="Chalopin D."/>
            <person name="Volff J.N."/>
            <person name="Hong Y."/>
            <person name="Li Q."/>
            <person name="Sha Z."/>
            <person name="Zhou H."/>
            <person name="Xie M."/>
            <person name="Yu Q."/>
            <person name="Liu Y."/>
            <person name="Xiang H."/>
            <person name="Wang N."/>
            <person name="Wu K."/>
            <person name="Yang C."/>
            <person name="Zhou Q."/>
            <person name="Liao X."/>
            <person name="Yang L."/>
            <person name="Hu Q."/>
            <person name="Zhang J."/>
            <person name="Meng L."/>
            <person name="Jin L."/>
            <person name="Tian Y."/>
            <person name="Lian J."/>
            <person name="Yang J."/>
            <person name="Miao G."/>
            <person name="Liu S."/>
            <person name="Liang Z."/>
            <person name="Yan F."/>
            <person name="Li Y."/>
            <person name="Sun B."/>
            <person name="Zhang H."/>
            <person name="Zhang J."/>
            <person name="Zhu Y."/>
            <person name="Du M."/>
            <person name="Zhao Y."/>
            <person name="Schartl M."/>
            <person name="Tang Q."/>
            <person name="Wang J."/>
        </authorList>
    </citation>
    <scope>NUCLEOTIDE SEQUENCE</scope>
</reference>
<evidence type="ECO:0000256" key="3">
    <source>
        <dbReference type="ARBA" id="ARBA00012958"/>
    </source>
</evidence>
<dbReference type="GeneID" id="103388043"/>
<dbReference type="PIRSF" id="PIRSF036639">
    <property type="entry name" value="PMK_anim"/>
    <property type="match status" value="1"/>
</dbReference>
<dbReference type="GO" id="GO:0019287">
    <property type="term" value="P:isopentenyl diphosphate biosynthetic process, mevalonate pathway"/>
    <property type="evidence" value="ECO:0007669"/>
    <property type="project" value="UniProtKB-UniPathway"/>
</dbReference>
<evidence type="ECO:0000256" key="2">
    <source>
        <dbReference type="ARBA" id="ARBA00005017"/>
    </source>
</evidence>
<dbReference type="EC" id="2.7.4.2" evidence="3"/>
<evidence type="ECO:0000256" key="4">
    <source>
        <dbReference type="ARBA" id="ARBA00022490"/>
    </source>
</evidence>
<keyword evidence="8 20" id="KW-0547">Nucleotide-binding</keyword>
<evidence type="ECO:0000256" key="18">
    <source>
        <dbReference type="ARBA" id="ARBA00051752"/>
    </source>
</evidence>
<dbReference type="OMA" id="YGFFCRA"/>
<keyword evidence="6" id="KW-0153">Cholesterol metabolism</keyword>
<dbReference type="OrthoDB" id="2401875at2759"/>
<evidence type="ECO:0000256" key="9">
    <source>
        <dbReference type="ARBA" id="ARBA00022777"/>
    </source>
</evidence>
<dbReference type="SUPFAM" id="SSF52540">
    <property type="entry name" value="P-loop containing nucleoside triphosphate hydrolases"/>
    <property type="match status" value="1"/>
</dbReference>
<comment type="function">
    <text evidence="19">Catalyzes the reversible ATP-dependent phosphorylation of mevalonate 5-phosphate to produce mevalonate diphosphate and ADP, a key step in the mevalonic acid mediated biosynthesis of isopentenyl diphosphate and other polyisoprenoid metabolites.</text>
</comment>
<keyword evidence="11 20" id="KW-0067">ATP-binding</keyword>
<feature type="binding site" evidence="20">
    <location>
        <position position="142"/>
    </location>
    <ligand>
        <name>ATP</name>
        <dbReference type="ChEBI" id="CHEBI:30616"/>
    </ligand>
</feature>
<organism evidence="21 22">
    <name type="scientific">Cynoglossus semilaevis</name>
    <name type="common">Tongue sole</name>
    <dbReference type="NCBI Taxonomy" id="244447"/>
    <lineage>
        <taxon>Eukaryota</taxon>
        <taxon>Metazoa</taxon>
        <taxon>Chordata</taxon>
        <taxon>Craniata</taxon>
        <taxon>Vertebrata</taxon>
        <taxon>Euteleostomi</taxon>
        <taxon>Actinopterygii</taxon>
        <taxon>Neopterygii</taxon>
        <taxon>Teleostei</taxon>
        <taxon>Neoteleostei</taxon>
        <taxon>Acanthomorphata</taxon>
        <taxon>Carangaria</taxon>
        <taxon>Pleuronectiformes</taxon>
        <taxon>Pleuronectoidei</taxon>
        <taxon>Cynoglossidae</taxon>
        <taxon>Cynoglossinae</taxon>
        <taxon>Cynoglossus</taxon>
    </lineage>
</organism>
<dbReference type="InterPro" id="IPR027417">
    <property type="entry name" value="P-loop_NTPase"/>
</dbReference>
<keyword evidence="14" id="KW-0443">Lipid metabolism</keyword>
<evidence type="ECO:0000256" key="16">
    <source>
        <dbReference type="ARBA" id="ARBA00023221"/>
    </source>
</evidence>
<dbReference type="RefSeq" id="XP_008321115.1">
    <property type="nucleotide sequence ID" value="XM_008322893.3"/>
</dbReference>
<evidence type="ECO:0000313" key="22">
    <source>
        <dbReference type="Proteomes" id="UP000265120"/>
    </source>
</evidence>
<protein>
    <recommendedName>
        <fullName evidence="17">Phosphomevalonate kinase</fullName>
        <ecNumber evidence="3">2.7.4.2</ecNumber>
    </recommendedName>
</protein>
<keyword evidence="22" id="KW-1185">Reference proteome</keyword>
<keyword evidence="15" id="KW-1207">Sterol metabolism</keyword>